<dbReference type="Gramene" id="TraesCS7B02G494800.1">
    <property type="protein sequence ID" value="TraesCS7B02G494800.1.cds1"/>
    <property type="gene ID" value="TraesCS7B02G494800"/>
</dbReference>
<dbReference type="InterPro" id="IPR036047">
    <property type="entry name" value="F-box-like_dom_sf"/>
</dbReference>
<dbReference type="InterPro" id="IPR001810">
    <property type="entry name" value="F-box_dom"/>
</dbReference>
<dbReference type="Pfam" id="PF12937">
    <property type="entry name" value="F-box-like"/>
    <property type="match status" value="1"/>
</dbReference>
<keyword evidence="4" id="KW-1185">Reference proteome</keyword>
<reference evidence="3" key="2">
    <citation type="submission" date="2018-10" db="UniProtKB">
        <authorList>
            <consortium name="EnsemblPlants"/>
        </authorList>
    </citation>
    <scope>IDENTIFICATION</scope>
</reference>
<dbReference type="InterPro" id="IPR056594">
    <property type="entry name" value="AT5G49610-like_b-prop"/>
</dbReference>
<reference evidence="3" key="1">
    <citation type="submission" date="2018-08" db="EMBL/GenBank/DDBJ databases">
        <authorList>
            <person name="Rossello M."/>
        </authorList>
    </citation>
    <scope>NUCLEOTIDE SEQUENCE [LARGE SCALE GENOMIC DNA]</scope>
    <source>
        <strain evidence="3">cv. Chinese Spring</strain>
    </source>
</reference>
<evidence type="ECO:0000259" key="2">
    <source>
        <dbReference type="Pfam" id="PF23635"/>
    </source>
</evidence>
<dbReference type="Pfam" id="PF23635">
    <property type="entry name" value="Beta-prop_AT5G49610-like"/>
    <property type="match status" value="1"/>
</dbReference>
<dbReference type="SUPFAM" id="SSF81383">
    <property type="entry name" value="F-box domain"/>
    <property type="match status" value="1"/>
</dbReference>
<evidence type="ECO:0000259" key="1">
    <source>
        <dbReference type="Pfam" id="PF12937"/>
    </source>
</evidence>
<feature type="domain" description="F-box protein AT5G49610-like beta-propeller" evidence="2">
    <location>
        <begin position="100"/>
        <end position="357"/>
    </location>
</feature>
<protein>
    <submittedName>
        <fullName evidence="3">Uncharacterized protein</fullName>
    </submittedName>
</protein>
<evidence type="ECO:0000313" key="3">
    <source>
        <dbReference type="EnsemblPlants" id="TraesCS7B02G494800.1.cds1"/>
    </source>
</evidence>
<accession>A0A3B6SUP1</accession>
<proteinExistence type="predicted"/>
<evidence type="ECO:0000313" key="4">
    <source>
        <dbReference type="Proteomes" id="UP000019116"/>
    </source>
</evidence>
<dbReference type="Gene3D" id="1.20.1280.50">
    <property type="match status" value="1"/>
</dbReference>
<organism evidence="3">
    <name type="scientific">Triticum aestivum</name>
    <name type="common">Wheat</name>
    <dbReference type="NCBI Taxonomy" id="4565"/>
    <lineage>
        <taxon>Eukaryota</taxon>
        <taxon>Viridiplantae</taxon>
        <taxon>Streptophyta</taxon>
        <taxon>Embryophyta</taxon>
        <taxon>Tracheophyta</taxon>
        <taxon>Spermatophyta</taxon>
        <taxon>Magnoliopsida</taxon>
        <taxon>Liliopsida</taxon>
        <taxon>Poales</taxon>
        <taxon>Poaceae</taxon>
        <taxon>BOP clade</taxon>
        <taxon>Pooideae</taxon>
        <taxon>Triticodae</taxon>
        <taxon>Triticeae</taxon>
        <taxon>Triticinae</taxon>
        <taxon>Triticum</taxon>
    </lineage>
</organism>
<dbReference type="STRING" id="4565.A0A3B6SUP1"/>
<dbReference type="Proteomes" id="UP000019116">
    <property type="component" value="Chromosome 7B"/>
</dbReference>
<dbReference type="OMA" id="NSIAYYH"/>
<dbReference type="PANTHER" id="PTHR32133:SF266">
    <property type="entry name" value="F-BOX DOMAIN-CONTAINING PROTEIN"/>
    <property type="match status" value="1"/>
</dbReference>
<dbReference type="PANTHER" id="PTHR32133">
    <property type="entry name" value="OS07G0120400 PROTEIN"/>
    <property type="match status" value="1"/>
</dbReference>
<dbReference type="AlphaFoldDB" id="A0A3B6SUP1"/>
<dbReference type="OrthoDB" id="625245at2759"/>
<name>A0A3B6SUP1_WHEAT</name>
<feature type="domain" description="F-box" evidence="1">
    <location>
        <begin position="13"/>
        <end position="55"/>
    </location>
</feature>
<sequence length="392" mass="44357">MIRRRDTSPLEVNDILGEILLRLPPHPSSLPRASAVCKRWRGLLTDPGFFRRFCKHHREPPLLGVFRCDDQTEFTPVLAAPDLIPPVRLHLPNRDLCGRLLGCRHGRVLILNQIKTAVLVCDPITGGQHRVPIPPEFKWGYIYGAVLCAASDQGHVHGGCHSTPFKVVLLLMHNNHSRPLASVYSSVTNTWGCLISTKVQYPDCFGTCISTLVGNIIYWSFPNMKEGILGFDFERQILDVLEGPPSMYRSHNHQIIQADDGAVGLAMLFYDDQNIQMWERKVNCHGVASWVQWKTIELHKILGLPPQVVGEKSSSEFIRGHVEDTDKIFLYVKGSIYLVHLKSMQSRKLFEAPNSIAYYHSFRSFYAPGDYSSLVLICYVLFVDARIPLLDT</sequence>
<dbReference type="EnsemblPlants" id="TraesCS7B02G494800.1">
    <property type="protein sequence ID" value="TraesCS7B02G494800.1.cds1"/>
    <property type="gene ID" value="TraesCS7B02G494800"/>
</dbReference>
<dbReference type="Gramene" id="TraesCS7B03G1329900.1">
    <property type="protein sequence ID" value="TraesCS7B03G1329900.1.CDS1"/>
    <property type="gene ID" value="TraesCS7B03G1329900"/>
</dbReference>